<evidence type="ECO:0000313" key="1">
    <source>
        <dbReference type="EMBL" id="XBS19125.1"/>
    </source>
</evidence>
<gene>
    <name evidence="1" type="ORF">Q9L42_012185</name>
</gene>
<dbReference type="EMBL" id="CP157743">
    <property type="protein sequence ID" value="XBS19125.1"/>
    <property type="molecule type" value="Genomic_DNA"/>
</dbReference>
<sequence length="49" mass="5602">MEFRRWGLDGCILAADILAKHTNIRRYTRLTQSCILAADILAKHTPCPF</sequence>
<dbReference type="KEGG" id="mech:Q9L42_012185"/>
<proteinExistence type="predicted"/>
<accession>A0AAU7NQ71</accession>
<name>A0AAU7NQ71_9GAMM</name>
<dbReference type="Proteomes" id="UP001225378">
    <property type="component" value="Chromosome"/>
</dbReference>
<dbReference type="RefSeq" id="WP_305908128.1">
    <property type="nucleotide sequence ID" value="NZ_CP157743.1"/>
</dbReference>
<evidence type="ECO:0008006" key="3">
    <source>
        <dbReference type="Google" id="ProtNLM"/>
    </source>
</evidence>
<protein>
    <recommendedName>
        <fullName evidence="3">Transposase</fullName>
    </recommendedName>
</protein>
<organism evidence="1 2">
    <name type="scientific">Methylomarinum roseum</name>
    <dbReference type="NCBI Taxonomy" id="3067653"/>
    <lineage>
        <taxon>Bacteria</taxon>
        <taxon>Pseudomonadati</taxon>
        <taxon>Pseudomonadota</taxon>
        <taxon>Gammaproteobacteria</taxon>
        <taxon>Methylococcales</taxon>
        <taxon>Methylococcaceae</taxon>
        <taxon>Methylomarinum</taxon>
    </lineage>
</organism>
<reference evidence="1 2" key="1">
    <citation type="journal article" date="2024" name="Microbiology">
        <title>Methylomarinum rosea sp. nov., a novel halophilic methanotrophic bacterium from the hypersaline Lake Elton.</title>
        <authorList>
            <person name="Suleimanov R.Z."/>
            <person name="Oshkin I.Y."/>
            <person name="Danilova O.V."/>
            <person name="Suzina N.E."/>
            <person name="Dedysh S.N."/>
        </authorList>
    </citation>
    <scope>NUCLEOTIDE SEQUENCE [LARGE SCALE GENOMIC DNA]</scope>
    <source>
        <strain evidence="1 2">Ch1-1</strain>
    </source>
</reference>
<dbReference type="AlphaFoldDB" id="A0AAU7NQ71"/>
<evidence type="ECO:0000313" key="2">
    <source>
        <dbReference type="Proteomes" id="UP001225378"/>
    </source>
</evidence>
<keyword evidence="2" id="KW-1185">Reference proteome</keyword>